<dbReference type="Proteomes" id="UP000248857">
    <property type="component" value="Unassembled WGS sequence"/>
</dbReference>
<reference evidence="8 9" key="1">
    <citation type="journal article" date="2018" name="Sci. Rep.">
        <title>A novel species of the marine cyanobacterium Acaryochloris with a unique pigment content and lifestyle.</title>
        <authorList>
            <person name="Partensky F."/>
            <person name="Six C."/>
            <person name="Ratin M."/>
            <person name="Garczarek L."/>
            <person name="Vaulot D."/>
            <person name="Probert I."/>
            <person name="Calteau A."/>
            <person name="Gourvil P."/>
            <person name="Marie D."/>
            <person name="Grebert T."/>
            <person name="Bouchier C."/>
            <person name="Le Panse S."/>
            <person name="Gachenot M."/>
            <person name="Rodriguez F."/>
            <person name="Garrido J.L."/>
        </authorList>
    </citation>
    <scope>NUCLEOTIDE SEQUENCE [LARGE SCALE GENOMIC DNA]</scope>
    <source>
        <strain evidence="8 9">RCC1774</strain>
    </source>
</reference>
<dbReference type="PANTHER" id="PTHR14939:SF5">
    <property type="entry name" value="F-BOX ONLY PROTEIN 22"/>
    <property type="match status" value="1"/>
</dbReference>
<name>A0A2W1JIZ8_9CYAN</name>
<protein>
    <recommendedName>
        <fullName evidence="10">FIST C-domain domain-containing protein</fullName>
    </recommendedName>
</protein>
<dbReference type="PIRSF" id="PIRSF018953">
    <property type="entry name" value="UCP018953"/>
    <property type="match status" value="1"/>
</dbReference>
<proteinExistence type="predicted"/>
<keyword evidence="4" id="KW-1133">Transmembrane helix</keyword>
<evidence type="ECO:0000259" key="6">
    <source>
        <dbReference type="SMART" id="SM00897"/>
    </source>
</evidence>
<evidence type="ECO:0000313" key="9">
    <source>
        <dbReference type="Proteomes" id="UP000248857"/>
    </source>
</evidence>
<dbReference type="InterPro" id="IPR019494">
    <property type="entry name" value="FIST_C"/>
</dbReference>
<dbReference type="InterPro" id="IPR016741">
    <property type="entry name" value="UCP018953"/>
</dbReference>
<keyword evidence="5" id="KW-0472">Membrane</keyword>
<keyword evidence="3" id="KW-0812">Transmembrane</keyword>
<dbReference type="RefSeq" id="WP_110986069.1">
    <property type="nucleotide sequence ID" value="NZ_CAWNWM010000005.1"/>
</dbReference>
<dbReference type="PANTHER" id="PTHR14939">
    <property type="entry name" value="F-BOX ONLY PROTEIN 22"/>
    <property type="match status" value="1"/>
</dbReference>
<evidence type="ECO:0000256" key="3">
    <source>
        <dbReference type="ARBA" id="ARBA00022692"/>
    </source>
</evidence>
<comment type="subcellular location">
    <subcellularLocation>
        <location evidence="1">Cell membrane</location>
        <topology evidence="1">Multi-pass membrane protein</topology>
    </subcellularLocation>
</comment>
<evidence type="ECO:0000256" key="1">
    <source>
        <dbReference type="ARBA" id="ARBA00004651"/>
    </source>
</evidence>
<keyword evidence="9" id="KW-1185">Reference proteome</keyword>
<evidence type="ECO:0000259" key="7">
    <source>
        <dbReference type="SMART" id="SM01204"/>
    </source>
</evidence>
<feature type="domain" description="FIST" evidence="6">
    <location>
        <begin position="31"/>
        <end position="232"/>
    </location>
</feature>
<dbReference type="OrthoDB" id="9770435at2"/>
<dbReference type="Pfam" id="PF08495">
    <property type="entry name" value="FIST"/>
    <property type="match status" value="1"/>
</dbReference>
<sequence>MKWVSALSMRPSLEAALDDVIGQAQKSLEIQADLALLFISTSFTSEYPRLLPLLQERLNVRHIIGCGGDGIIGQASPGLTSEIEEQPAVSLTLASLPGVKLQTFQLMAEDLPDPDSAPDRWVDLMQVDPTDQPHFILLADAATTKVNDLLQGLDYAYPGAVKIGGLTSGPNLSDGSGLFCDDQLYREGAIGVALSGDIKVETIVAQGCRPIGQPYRVTDAERNVVLRVEEQLAPLDLDQLPETGKEQTPLEALQSVVDTLDEEDRALAQHALSVGVVRNEFKQKLEPGDFLIRNLIGVDPRIGAVAIGDRIRSGQRIQFHLRDAEASAEDLEALLEQYLRKQIGDHAAAGVLLFDCLGRGEGFYDRPDFDTELFHRYIKNIPVSGFFCNGEIGPIGGTTFLHGYTAAFGIFSQPSRD</sequence>
<organism evidence="8 9">
    <name type="scientific">Acaryochloris thomasi RCC1774</name>
    <dbReference type="NCBI Taxonomy" id="1764569"/>
    <lineage>
        <taxon>Bacteria</taxon>
        <taxon>Bacillati</taxon>
        <taxon>Cyanobacteriota</taxon>
        <taxon>Cyanophyceae</taxon>
        <taxon>Acaryochloridales</taxon>
        <taxon>Acaryochloridaceae</taxon>
        <taxon>Acaryochloris</taxon>
        <taxon>Acaryochloris thomasi</taxon>
    </lineage>
</organism>
<keyword evidence="2" id="KW-1003">Cell membrane</keyword>
<dbReference type="EMBL" id="PQWO01000005">
    <property type="protein sequence ID" value="PZD73463.1"/>
    <property type="molecule type" value="Genomic_DNA"/>
</dbReference>
<dbReference type="AlphaFoldDB" id="A0A2W1JIZ8"/>
<dbReference type="SMART" id="SM01204">
    <property type="entry name" value="FIST_C"/>
    <property type="match status" value="1"/>
</dbReference>
<dbReference type="GO" id="GO:0005886">
    <property type="term" value="C:plasma membrane"/>
    <property type="evidence" value="ECO:0007669"/>
    <property type="project" value="UniProtKB-SubCell"/>
</dbReference>
<evidence type="ECO:0008006" key="10">
    <source>
        <dbReference type="Google" id="ProtNLM"/>
    </source>
</evidence>
<evidence type="ECO:0000256" key="5">
    <source>
        <dbReference type="ARBA" id="ARBA00023136"/>
    </source>
</evidence>
<gene>
    <name evidence="8" type="ORF">C1752_02108</name>
</gene>
<feature type="domain" description="FIST C-domain" evidence="7">
    <location>
        <begin position="249"/>
        <end position="395"/>
    </location>
</feature>
<dbReference type="SMART" id="SM00897">
    <property type="entry name" value="FIST"/>
    <property type="match status" value="1"/>
</dbReference>
<comment type="caution">
    <text evidence="8">The sequence shown here is derived from an EMBL/GenBank/DDBJ whole genome shotgun (WGS) entry which is preliminary data.</text>
</comment>
<evidence type="ECO:0000313" key="8">
    <source>
        <dbReference type="EMBL" id="PZD73463.1"/>
    </source>
</evidence>
<dbReference type="Pfam" id="PF10442">
    <property type="entry name" value="FIST_C"/>
    <property type="match status" value="1"/>
</dbReference>
<accession>A0A2W1JIZ8</accession>
<dbReference type="InterPro" id="IPR013702">
    <property type="entry name" value="FIST_domain_N"/>
</dbReference>
<evidence type="ECO:0000256" key="4">
    <source>
        <dbReference type="ARBA" id="ARBA00022989"/>
    </source>
</evidence>
<evidence type="ECO:0000256" key="2">
    <source>
        <dbReference type="ARBA" id="ARBA00022475"/>
    </source>
</evidence>